<gene>
    <name evidence="2" type="ORF">GCM10007301_38150</name>
</gene>
<evidence type="ECO:0000313" key="2">
    <source>
        <dbReference type="EMBL" id="GGF74656.1"/>
    </source>
</evidence>
<dbReference type="RefSeq" id="WP_188581538.1">
    <property type="nucleotide sequence ID" value="NZ_BMCT01000006.1"/>
</dbReference>
<keyword evidence="3" id="KW-1185">Reference proteome</keyword>
<dbReference type="EMBL" id="BMCT01000006">
    <property type="protein sequence ID" value="GGF74656.1"/>
    <property type="molecule type" value="Genomic_DNA"/>
</dbReference>
<sequence>MPDLTTTYGRPALHLPIVPSEILKRFFVDEAADTRFASNARLLQAIWREDMGMEAGRHQGRDGRSRILGSRLSPADAAKGRNFLTPDIARIVYREVAYREIGALIDEQRLWANLLSSQPLTFNLFARCRANPDYASDLFSILFPDFISRVTDIAFEHSPGRGDPAFLGDGTAFDLFVSGMSPDGAPAFVAIEVKYAEAMHQPLRGARQRYRELASAQGLHVDPEAGALVSEALSQLTAEHLLAGLIRNQMGSTTHGLFVVLAPRQNREAWNAILLYKAQVRDDAPVAFLAIDLDAVITAIGQVEQDDLASRLRARYTDFTPVHALIDGWEPFAE</sequence>
<name>A0A917C955_9HYPH</name>
<reference evidence="2" key="1">
    <citation type="journal article" date="2014" name="Int. J. Syst. Evol. Microbiol.">
        <title>Complete genome sequence of Corynebacterium casei LMG S-19264T (=DSM 44701T), isolated from a smear-ripened cheese.</title>
        <authorList>
            <consortium name="US DOE Joint Genome Institute (JGI-PGF)"/>
            <person name="Walter F."/>
            <person name="Albersmeier A."/>
            <person name="Kalinowski J."/>
            <person name="Ruckert C."/>
        </authorList>
    </citation>
    <scope>NUCLEOTIDE SEQUENCE</scope>
    <source>
        <strain evidence="2">CCM 7897</strain>
    </source>
</reference>
<dbReference type="AlphaFoldDB" id="A0A917C955"/>
<feature type="domain" description="PD-(D/E)XK nuclease-like" evidence="1">
    <location>
        <begin position="32"/>
        <end position="318"/>
    </location>
</feature>
<protein>
    <recommendedName>
        <fullName evidence="1">PD-(D/E)XK nuclease-like domain-containing protein</fullName>
    </recommendedName>
</protein>
<evidence type="ECO:0000259" key="1">
    <source>
        <dbReference type="Pfam" id="PF20796"/>
    </source>
</evidence>
<dbReference type="Proteomes" id="UP000606044">
    <property type="component" value="Unassembled WGS sequence"/>
</dbReference>
<evidence type="ECO:0000313" key="3">
    <source>
        <dbReference type="Proteomes" id="UP000606044"/>
    </source>
</evidence>
<dbReference type="InterPro" id="IPR048822">
    <property type="entry name" value="PDDEXK_13"/>
</dbReference>
<organism evidence="2 3">
    <name type="scientific">Azorhizobium oxalatiphilum</name>
    <dbReference type="NCBI Taxonomy" id="980631"/>
    <lineage>
        <taxon>Bacteria</taxon>
        <taxon>Pseudomonadati</taxon>
        <taxon>Pseudomonadota</taxon>
        <taxon>Alphaproteobacteria</taxon>
        <taxon>Hyphomicrobiales</taxon>
        <taxon>Xanthobacteraceae</taxon>
        <taxon>Azorhizobium</taxon>
    </lineage>
</organism>
<dbReference type="Pfam" id="PF20796">
    <property type="entry name" value="PDDEXK_13"/>
    <property type="match status" value="1"/>
</dbReference>
<proteinExistence type="predicted"/>
<comment type="caution">
    <text evidence="2">The sequence shown here is derived from an EMBL/GenBank/DDBJ whole genome shotgun (WGS) entry which is preliminary data.</text>
</comment>
<reference evidence="2" key="2">
    <citation type="submission" date="2020-09" db="EMBL/GenBank/DDBJ databases">
        <authorList>
            <person name="Sun Q."/>
            <person name="Sedlacek I."/>
        </authorList>
    </citation>
    <scope>NUCLEOTIDE SEQUENCE</scope>
    <source>
        <strain evidence="2">CCM 7897</strain>
    </source>
</reference>
<accession>A0A917C955</accession>